<dbReference type="PANTHER" id="PTHR35788">
    <property type="entry name" value="EXPORTED PROTEIN-RELATED"/>
    <property type="match status" value="1"/>
</dbReference>
<dbReference type="InterPro" id="IPR052913">
    <property type="entry name" value="Glycopeptide_resist_protein"/>
</dbReference>
<organism evidence="1 2">
    <name type="scientific">Dielma fastidiosa</name>
    <dbReference type="NCBI Taxonomy" id="1034346"/>
    <lineage>
        <taxon>Bacteria</taxon>
        <taxon>Bacillati</taxon>
        <taxon>Bacillota</taxon>
        <taxon>Erysipelotrichia</taxon>
        <taxon>Erysipelotrichales</taxon>
        <taxon>Erysipelotrichaceae</taxon>
        <taxon>Dielma</taxon>
    </lineage>
</organism>
<dbReference type="Proteomes" id="UP000247612">
    <property type="component" value="Unassembled WGS sequence"/>
</dbReference>
<dbReference type="RefSeq" id="WP_022937539.1">
    <property type="nucleotide sequence ID" value="NZ_CABKRQ010000003.1"/>
</dbReference>
<evidence type="ECO:0000313" key="1">
    <source>
        <dbReference type="EMBL" id="PXX79051.1"/>
    </source>
</evidence>
<dbReference type="OrthoDB" id="9797191at2"/>
<comment type="caution">
    <text evidence="1">The sequence shown here is derived from an EMBL/GenBank/DDBJ whole genome shotgun (WGS) entry which is preliminary data.</text>
</comment>
<reference evidence="1 2" key="1">
    <citation type="submission" date="2018-05" db="EMBL/GenBank/DDBJ databases">
        <title>Genomic Encyclopedia of Type Strains, Phase IV (KMG-IV): sequencing the most valuable type-strain genomes for metagenomic binning, comparative biology and taxonomic classification.</title>
        <authorList>
            <person name="Goeker M."/>
        </authorList>
    </citation>
    <scope>NUCLEOTIDE SEQUENCE [LARGE SCALE GENOMIC DNA]</scope>
    <source>
        <strain evidence="1 2">JC118</strain>
    </source>
</reference>
<dbReference type="Pfam" id="PF04294">
    <property type="entry name" value="VanW"/>
    <property type="match status" value="1"/>
</dbReference>
<proteinExistence type="predicted"/>
<evidence type="ECO:0000313" key="2">
    <source>
        <dbReference type="Proteomes" id="UP000247612"/>
    </source>
</evidence>
<dbReference type="AlphaFoldDB" id="A0A318KMS8"/>
<dbReference type="STRING" id="1034346.GCA_000313565_01224"/>
<dbReference type="PANTHER" id="PTHR35788:SF1">
    <property type="entry name" value="EXPORTED PROTEIN"/>
    <property type="match status" value="1"/>
</dbReference>
<gene>
    <name evidence="1" type="ORF">DES51_106170</name>
</gene>
<name>A0A318KMS8_9FIRM</name>
<keyword evidence="2" id="KW-1185">Reference proteome</keyword>
<sequence>MEKQLTKPLQRSMLRAKAGMVYYGMKRRLLWVRMKKQFAHEFQNPLPYVIFKHQTPLLRELKDVEMQYQYNKIINLKLAVKKINGIVIHPHEVFSYWQLIGKPTRRKGYVDGMILDHGHFCYGIGGGLCQLSNLIFWMSIHTPLTIIERHRHGYDVFPDANRTQPFGSGATCFYPHGDLMIRNDTDQDYQLNVEVGETMLIGSWRALAPLDVSYTIIEKNHEMKAETWGYSRHNELYRQVYDLDGQLLHEEFLLSNHAMMMYSPYLEYEKNAQS</sequence>
<protein>
    <submittedName>
        <fullName evidence="1">Vancomycin resistance protein VanW</fullName>
    </submittedName>
</protein>
<dbReference type="EMBL" id="QJKH01000006">
    <property type="protein sequence ID" value="PXX79051.1"/>
    <property type="molecule type" value="Genomic_DNA"/>
</dbReference>
<accession>A0A318KMS8</accession>
<dbReference type="InterPro" id="IPR007391">
    <property type="entry name" value="Vancomycin_resist_VanW"/>
</dbReference>